<feature type="chain" id="PRO_5016414744" description="Lipoprotein" evidence="1">
    <location>
        <begin position="20"/>
        <end position="135"/>
    </location>
</feature>
<proteinExistence type="predicted"/>
<evidence type="ECO:0000256" key="1">
    <source>
        <dbReference type="SAM" id="SignalP"/>
    </source>
</evidence>
<dbReference type="Proteomes" id="UP000248592">
    <property type="component" value="Chromosome"/>
</dbReference>
<dbReference type="PROSITE" id="PS51257">
    <property type="entry name" value="PROKAR_LIPOPROTEIN"/>
    <property type="match status" value="1"/>
</dbReference>
<evidence type="ECO:0008006" key="4">
    <source>
        <dbReference type="Google" id="ProtNLM"/>
    </source>
</evidence>
<feature type="signal peptide" evidence="1">
    <location>
        <begin position="1"/>
        <end position="19"/>
    </location>
</feature>
<sequence length="135" mass="15336">MKKYLLLSLFLLLACSKGSQTTFSLDCEGTYTEISGSGYVISTARQKRHYEIDANQMSKRSCIKDGLVLNCYREIEYPNLQRTKEQFLYNTGDYSLSDGVTRIGVDTATGKPIFIKTELFRTTCPMTVKRSKKES</sequence>
<protein>
    <recommendedName>
        <fullName evidence="4">Lipoprotein</fullName>
    </recommendedName>
</protein>
<organism evidence="2 3">
    <name type="scientific">Polynucleobacter paneuropaeus</name>
    <dbReference type="NCBI Taxonomy" id="2527775"/>
    <lineage>
        <taxon>Bacteria</taxon>
        <taxon>Pseudomonadati</taxon>
        <taxon>Pseudomonadota</taxon>
        <taxon>Betaproteobacteria</taxon>
        <taxon>Burkholderiales</taxon>
        <taxon>Burkholderiaceae</taxon>
        <taxon>Polynucleobacter</taxon>
    </lineage>
</organism>
<accession>A0A2Z4JT97</accession>
<evidence type="ECO:0000313" key="3">
    <source>
        <dbReference type="Proteomes" id="UP000248592"/>
    </source>
</evidence>
<evidence type="ECO:0000313" key="2">
    <source>
        <dbReference type="EMBL" id="AWW50017.1"/>
    </source>
</evidence>
<keyword evidence="1" id="KW-0732">Signal</keyword>
<name>A0A2Z4JT97_9BURK</name>
<gene>
    <name evidence="2" type="ORF">Pas1_06260</name>
</gene>
<reference evidence="3" key="1">
    <citation type="submission" date="2018-06" db="EMBL/GenBank/DDBJ databases">
        <title>Description of a new Polynucleobacter species.</title>
        <authorList>
            <person name="Hahn M.W."/>
        </authorList>
    </citation>
    <scope>NUCLEOTIDE SEQUENCE [LARGE SCALE GENOMIC DNA]</scope>
    <source>
        <strain evidence="3">MG-25-Pas1-D2</strain>
    </source>
</reference>
<dbReference type="EMBL" id="CP030085">
    <property type="protein sequence ID" value="AWW50017.1"/>
    <property type="molecule type" value="Genomic_DNA"/>
</dbReference>
<dbReference type="AlphaFoldDB" id="A0A2Z4JT97"/>